<dbReference type="InterPro" id="IPR007577">
    <property type="entry name" value="GlycoTrfase_DXD_sugar-bd_CS"/>
</dbReference>
<dbReference type="GO" id="GO:0006688">
    <property type="term" value="P:glycosphingolipid biosynthetic process"/>
    <property type="evidence" value="ECO:0007669"/>
    <property type="project" value="TreeGrafter"/>
</dbReference>
<evidence type="ECO:0000256" key="5">
    <source>
        <dbReference type="ARBA" id="ARBA00023034"/>
    </source>
</evidence>
<keyword evidence="4" id="KW-0808">Transferase</keyword>
<reference evidence="10 11" key="1">
    <citation type="submission" date="2025-04" db="UniProtKB">
        <authorList>
            <consortium name="RefSeq"/>
        </authorList>
    </citation>
    <scope>IDENTIFICATION</scope>
    <source>
        <tissue evidence="10 11">Whole insect</tissue>
    </source>
</reference>
<keyword evidence="3" id="KW-0328">Glycosyltransferase</keyword>
<dbReference type="RefSeq" id="XP_028140198.1">
    <property type="nucleotide sequence ID" value="XM_028284397.1"/>
</dbReference>
<dbReference type="OrthoDB" id="409543at2759"/>
<evidence type="ECO:0000256" key="1">
    <source>
        <dbReference type="ARBA" id="ARBA00004323"/>
    </source>
</evidence>
<dbReference type="GeneID" id="114334359"/>
<evidence type="ECO:0000313" key="11">
    <source>
        <dbReference type="RefSeq" id="XP_028140197.1"/>
    </source>
</evidence>
<evidence type="ECO:0000313" key="12">
    <source>
        <dbReference type="RefSeq" id="XP_028140198.1"/>
    </source>
</evidence>
<feature type="domain" description="Alpha 1,4-glycosyltransferase" evidence="7">
    <location>
        <begin position="215"/>
        <end position="347"/>
    </location>
</feature>
<dbReference type="AlphaFoldDB" id="A0A6P7FV17"/>
<dbReference type="PANTHER" id="PTHR12042">
    <property type="entry name" value="LACTOSYLCERAMIDE 4-ALPHA-GALACTOSYLTRANSFERASE ALPHA- 1,4-GALACTOSYLTRANSFERASE"/>
    <property type="match status" value="1"/>
</dbReference>
<accession>A0A6P7FV17</accession>
<evidence type="ECO:0000313" key="10">
    <source>
        <dbReference type="RefSeq" id="XP_028140196.1"/>
    </source>
</evidence>
<proteinExistence type="inferred from homology"/>
<dbReference type="Proteomes" id="UP001652700">
    <property type="component" value="Unplaced"/>
</dbReference>
<evidence type="ECO:0000256" key="3">
    <source>
        <dbReference type="ARBA" id="ARBA00022676"/>
    </source>
</evidence>
<name>A0A6P7FV17_DIAVI</name>
<dbReference type="GO" id="GO:0000139">
    <property type="term" value="C:Golgi membrane"/>
    <property type="evidence" value="ECO:0007669"/>
    <property type="project" value="UniProtKB-SubCell"/>
</dbReference>
<dbReference type="Pfam" id="PF04488">
    <property type="entry name" value="Gly_transf_sug"/>
    <property type="match status" value="1"/>
</dbReference>
<evidence type="ECO:0000259" key="7">
    <source>
        <dbReference type="Pfam" id="PF04572"/>
    </source>
</evidence>
<gene>
    <name evidence="10 11 12" type="primary">LOC114334359</name>
</gene>
<dbReference type="Pfam" id="PF04572">
    <property type="entry name" value="Gb3_synth"/>
    <property type="match status" value="1"/>
</dbReference>
<evidence type="ECO:0000313" key="8">
    <source>
        <dbReference type="EnsemblMetazoa" id="XP_028140196.1"/>
    </source>
</evidence>
<reference evidence="8" key="2">
    <citation type="submission" date="2025-05" db="UniProtKB">
        <authorList>
            <consortium name="EnsemblMetazoa"/>
        </authorList>
    </citation>
    <scope>IDENTIFICATION</scope>
</reference>
<keyword evidence="5" id="KW-0333">Golgi apparatus</keyword>
<dbReference type="GO" id="GO:0035248">
    <property type="term" value="F:alpha-1,4-N-acetylgalactosaminyltransferase activity"/>
    <property type="evidence" value="ECO:0007669"/>
    <property type="project" value="TreeGrafter"/>
</dbReference>
<organism evidence="10">
    <name type="scientific">Diabrotica virgifera virgifera</name>
    <name type="common">western corn rootworm</name>
    <dbReference type="NCBI Taxonomy" id="50390"/>
    <lineage>
        <taxon>Eukaryota</taxon>
        <taxon>Metazoa</taxon>
        <taxon>Ecdysozoa</taxon>
        <taxon>Arthropoda</taxon>
        <taxon>Hexapoda</taxon>
        <taxon>Insecta</taxon>
        <taxon>Pterygota</taxon>
        <taxon>Neoptera</taxon>
        <taxon>Endopterygota</taxon>
        <taxon>Coleoptera</taxon>
        <taxon>Polyphaga</taxon>
        <taxon>Cucujiformia</taxon>
        <taxon>Chrysomeloidea</taxon>
        <taxon>Chrysomelidae</taxon>
        <taxon>Galerucinae</taxon>
        <taxon>Diabroticina</taxon>
        <taxon>Diabroticites</taxon>
        <taxon>Diabrotica</taxon>
    </lineage>
</organism>
<protein>
    <submittedName>
        <fullName evidence="10 11">Lactosylceramide 4-alpha-galactosyltransferase-like</fullName>
    </submittedName>
</protein>
<evidence type="ECO:0000256" key="4">
    <source>
        <dbReference type="ARBA" id="ARBA00022679"/>
    </source>
</evidence>
<sequence length="352" mass="40545">MFIKRWTKYWRYFAVAALIVILLKLMSQPRDNISCYRRKDMESLPDISTVEPRKGKSIFFHETSCNSAAKEKILITAREGCAVESAAKANPNFDVYLLYTSPGVFRFEGDESDEILKALMSYKNVKIMHLDYEKYTNGTPVEELYKSGRLEGSKFVVSHASDVLRYLTLWKYGGIYLDLDVIVIKSLEDLKPNYAGLQSRFDVAAGVVSFDADSIGHLMAGKCLNDLKRNFNGNNWGNNGPGVITRLLIDLCNIKNHRKKMDIASKMLNKHCGGFTVFEPEVFYPVRYEDWDFYFDESKLNYIISHTNKAYAIHMWNNLSKKTKLRLDSKAPYLYYAKKHCPRVISALKDEF</sequence>
<keyword evidence="6" id="KW-0472">Membrane</keyword>
<evidence type="ECO:0000256" key="2">
    <source>
        <dbReference type="ARBA" id="ARBA00009003"/>
    </source>
</evidence>
<dbReference type="InterPro" id="IPR029044">
    <property type="entry name" value="Nucleotide-diphossugar_trans"/>
</dbReference>
<dbReference type="InterPro" id="IPR051981">
    <property type="entry name" value="Glycosyltransf_32"/>
</dbReference>
<keyword evidence="9" id="KW-1185">Reference proteome</keyword>
<evidence type="ECO:0000313" key="9">
    <source>
        <dbReference type="Proteomes" id="UP001652700"/>
    </source>
</evidence>
<dbReference type="Gene3D" id="3.90.550.20">
    <property type="match status" value="1"/>
</dbReference>
<dbReference type="EnsemblMetazoa" id="XM_028284396.2">
    <property type="protein sequence ID" value="XP_028140197.1"/>
    <property type="gene ID" value="LOC114334359"/>
</dbReference>
<comment type="similarity">
    <text evidence="2">Belongs to the glycosyltransferase 32 family.</text>
</comment>
<dbReference type="RefSeq" id="XP_028140196.1">
    <property type="nucleotide sequence ID" value="XM_028284395.1"/>
</dbReference>
<evidence type="ECO:0000256" key="6">
    <source>
        <dbReference type="ARBA" id="ARBA00023136"/>
    </source>
</evidence>
<comment type="subcellular location">
    <subcellularLocation>
        <location evidence="1">Golgi apparatus membrane</location>
        <topology evidence="1">Single-pass type II membrane protein</topology>
    </subcellularLocation>
</comment>
<dbReference type="EnsemblMetazoa" id="XM_028284395.2">
    <property type="protein sequence ID" value="XP_028140196.1"/>
    <property type="gene ID" value="LOC114334359"/>
</dbReference>
<dbReference type="RefSeq" id="XP_028140197.1">
    <property type="nucleotide sequence ID" value="XM_028284396.1"/>
</dbReference>
<dbReference type="SUPFAM" id="SSF53448">
    <property type="entry name" value="Nucleotide-diphospho-sugar transferases"/>
    <property type="match status" value="1"/>
</dbReference>
<dbReference type="PANTHER" id="PTHR12042:SF21">
    <property type="entry name" value="ALPHA1,4-GALACTOSYLTRANSFERASE 1-RELATED"/>
    <property type="match status" value="1"/>
</dbReference>
<dbReference type="KEGG" id="dvv:114334359"/>
<dbReference type="InterPro" id="IPR007652">
    <property type="entry name" value="A1-4-GlycosylTfrase_dom"/>
</dbReference>